<keyword evidence="1" id="KW-1133">Transmembrane helix</keyword>
<organism evidence="3 4">
    <name type="scientific">Enterococcus mundtii</name>
    <dbReference type="NCBI Taxonomy" id="53346"/>
    <lineage>
        <taxon>Bacteria</taxon>
        <taxon>Bacillati</taxon>
        <taxon>Bacillota</taxon>
        <taxon>Bacilli</taxon>
        <taxon>Lactobacillales</taxon>
        <taxon>Enterococcaceae</taxon>
        <taxon>Enterococcus</taxon>
    </lineage>
</organism>
<feature type="transmembrane region" description="Helical" evidence="1">
    <location>
        <begin position="12"/>
        <end position="33"/>
    </location>
</feature>
<feature type="transmembrane region" description="Helical" evidence="1">
    <location>
        <begin position="39"/>
        <end position="58"/>
    </location>
</feature>
<evidence type="ECO:0000313" key="3">
    <source>
        <dbReference type="EMBL" id="PQF23603.1"/>
    </source>
</evidence>
<dbReference type="EMBL" id="AP019810">
    <property type="protein sequence ID" value="BBM14345.1"/>
    <property type="molecule type" value="Genomic_DNA"/>
</dbReference>
<name>A0A2M9FSP6_ENTMU</name>
<evidence type="ECO:0000313" key="5">
    <source>
        <dbReference type="Proteomes" id="UP000509460"/>
    </source>
</evidence>
<reference evidence="2 5" key="2">
    <citation type="submission" date="2019-07" db="EMBL/GenBank/DDBJ databases">
        <title>antibiotic susceptibility of plant-derived lactic acid bacteria.</title>
        <authorList>
            <person name="Sugiyama M."/>
            <person name="Noda M."/>
        </authorList>
    </citation>
    <scope>NUCLEOTIDE SEQUENCE [LARGE SCALE GENOMIC DNA]</scope>
    <source>
        <strain evidence="2 5">15-1A</strain>
    </source>
</reference>
<feature type="transmembrane region" description="Helical" evidence="1">
    <location>
        <begin position="65"/>
        <end position="83"/>
    </location>
</feature>
<protein>
    <submittedName>
        <fullName evidence="3">Uncharacterized protein</fullName>
    </submittedName>
</protein>
<keyword evidence="1" id="KW-0812">Transmembrane</keyword>
<proteinExistence type="predicted"/>
<sequence length="91" mass="10577">MVHDKNWTKNEMFLALLKLSIIINIVGNLVTNLKDSGGLLYLNLLFGVCFLHILRYYNLKVIEKYFYITLEILLSLIAIFYFISSTVNSLK</sequence>
<keyword evidence="1" id="KW-0472">Membrane</keyword>
<dbReference type="AlphaFoldDB" id="A0A2M9FSP6"/>
<evidence type="ECO:0000313" key="2">
    <source>
        <dbReference type="EMBL" id="BBM14345.1"/>
    </source>
</evidence>
<dbReference type="EMBL" id="PUAP01000021">
    <property type="protein sequence ID" value="PQF23603.1"/>
    <property type="molecule type" value="Genomic_DNA"/>
</dbReference>
<dbReference type="Proteomes" id="UP000237934">
    <property type="component" value="Unassembled WGS sequence"/>
</dbReference>
<accession>A0A2M9FSP6</accession>
<gene>
    <name evidence="3" type="ORF">CUS89_06800</name>
    <name evidence="2" type="ORF">EM151A_1109</name>
</gene>
<dbReference type="Proteomes" id="UP000509460">
    <property type="component" value="Chromosome"/>
</dbReference>
<reference evidence="3 4" key="1">
    <citation type="journal article" date="2018" name="Pathog. Dis.">
        <title>Whole-genome sequencing based characterization of antimicrobial resistance in Enterococcus.</title>
        <authorList>
            <person name="Tyson G."/>
        </authorList>
    </citation>
    <scope>NUCLEOTIDE SEQUENCE [LARGE SCALE GENOMIC DNA]</scope>
    <source>
        <strain evidence="3 4">CVM N55263</strain>
    </source>
</reference>
<evidence type="ECO:0000256" key="1">
    <source>
        <dbReference type="SAM" id="Phobius"/>
    </source>
</evidence>
<evidence type="ECO:0000313" key="4">
    <source>
        <dbReference type="Proteomes" id="UP000237934"/>
    </source>
</evidence>